<accession>A0AA38S7I3</accession>
<keyword evidence="9" id="KW-1185">Reference proteome</keyword>
<feature type="region of interest" description="Disordered" evidence="7">
    <location>
        <begin position="1"/>
        <end position="24"/>
    </location>
</feature>
<comment type="function">
    <text evidence="1 6">Involved in nucleolar processing of pre-18S ribosomal RNA.</text>
</comment>
<dbReference type="GO" id="GO:0006364">
    <property type="term" value="P:rRNA processing"/>
    <property type="evidence" value="ECO:0007669"/>
    <property type="project" value="UniProtKB-UniRule"/>
</dbReference>
<protein>
    <recommendedName>
        <fullName evidence="6">U3 small nucleolar RNA-associated protein 11</fullName>
        <shortName evidence="6">U3 snoRNA-associated protein 11</shortName>
    </recommendedName>
</protein>
<evidence type="ECO:0000313" key="9">
    <source>
        <dbReference type="Proteomes" id="UP001174694"/>
    </source>
</evidence>
<dbReference type="PANTHER" id="PTHR12838">
    <property type="entry name" value="U3 SMALL NUCLEOLAR RNA-ASSOCIATED PROTEIN 11"/>
    <property type="match status" value="1"/>
</dbReference>
<evidence type="ECO:0000256" key="6">
    <source>
        <dbReference type="PIRNR" id="PIRNR015952"/>
    </source>
</evidence>
<dbReference type="PANTHER" id="PTHR12838:SF0">
    <property type="entry name" value="U3 SMALL NUCLEOLAR RNA-ASSOCIATED PROTEIN 11-RELATED"/>
    <property type="match status" value="1"/>
</dbReference>
<name>A0AA38S7I3_9PEZI</name>
<feature type="region of interest" description="Disordered" evidence="7">
    <location>
        <begin position="246"/>
        <end position="270"/>
    </location>
</feature>
<feature type="compositionally biased region" description="Acidic residues" evidence="7">
    <location>
        <begin position="140"/>
        <end position="152"/>
    </location>
</feature>
<dbReference type="PIRSF" id="PIRSF015952">
    <property type="entry name" value="U3snoRNP11"/>
    <property type="match status" value="1"/>
</dbReference>
<feature type="compositionally biased region" description="Basic and acidic residues" evidence="7">
    <location>
        <begin position="15"/>
        <end position="24"/>
    </location>
</feature>
<sequence length="270" mass="30830">MSSIRNAVQRRNHKERAQPLERSKLGLLEKHKDYALRAKDYKKKQSTLKSLRQKAAERNEDEFYFSMVSRKGPGSALTGGKRWDGTVRGDRGNTALSVETVRLLKTQDMGYLRTMRNIALKEVTDLEQRAILAGAMTGEAEVDYDEDDEDMDITPSSRPQAPKKIVFLDDDQEAETVLPSRKDDQELDDDDDEDEEMEDGHGDAEEREARRKASNAARLRRKLQIAKKKLKALTDAEYELELQRARMAKTATSSGIGKNGKKMKVRERKR</sequence>
<evidence type="ECO:0000256" key="7">
    <source>
        <dbReference type="SAM" id="MobiDB-lite"/>
    </source>
</evidence>
<keyword evidence="5 6" id="KW-0539">Nucleus</keyword>
<dbReference type="GO" id="GO:0032040">
    <property type="term" value="C:small-subunit processome"/>
    <property type="evidence" value="ECO:0007669"/>
    <property type="project" value="UniProtKB-UniRule"/>
</dbReference>
<evidence type="ECO:0000256" key="2">
    <source>
        <dbReference type="ARBA" id="ARBA00004604"/>
    </source>
</evidence>
<dbReference type="InterPro" id="IPR007144">
    <property type="entry name" value="SSU_processome_Utp11"/>
</dbReference>
<gene>
    <name evidence="8" type="ORF">NKR23_g2675</name>
</gene>
<evidence type="ECO:0000256" key="3">
    <source>
        <dbReference type="ARBA" id="ARBA00008105"/>
    </source>
</evidence>
<dbReference type="Proteomes" id="UP001174694">
    <property type="component" value="Unassembled WGS sequence"/>
</dbReference>
<comment type="caution">
    <text evidence="8">The sequence shown here is derived from an EMBL/GenBank/DDBJ whole genome shotgun (WGS) entry which is preliminary data.</text>
</comment>
<keyword evidence="4 6" id="KW-0698">rRNA processing</keyword>
<feature type="region of interest" description="Disordered" evidence="7">
    <location>
        <begin position="140"/>
        <end position="218"/>
    </location>
</feature>
<comment type="subunit">
    <text evidence="6">Component of the ribosomal small subunit (SSU) processome.</text>
</comment>
<evidence type="ECO:0000256" key="1">
    <source>
        <dbReference type="ARBA" id="ARBA00004099"/>
    </source>
</evidence>
<evidence type="ECO:0000256" key="4">
    <source>
        <dbReference type="ARBA" id="ARBA00022552"/>
    </source>
</evidence>
<organism evidence="8 9">
    <name type="scientific">Pleurostoma richardsiae</name>
    <dbReference type="NCBI Taxonomy" id="41990"/>
    <lineage>
        <taxon>Eukaryota</taxon>
        <taxon>Fungi</taxon>
        <taxon>Dikarya</taxon>
        <taxon>Ascomycota</taxon>
        <taxon>Pezizomycotina</taxon>
        <taxon>Sordariomycetes</taxon>
        <taxon>Sordariomycetidae</taxon>
        <taxon>Calosphaeriales</taxon>
        <taxon>Pleurostomataceae</taxon>
        <taxon>Pleurostoma</taxon>
    </lineage>
</organism>
<feature type="compositionally biased region" description="Acidic residues" evidence="7">
    <location>
        <begin position="185"/>
        <end position="198"/>
    </location>
</feature>
<feature type="compositionally biased region" description="Basic and acidic residues" evidence="7">
    <location>
        <begin position="199"/>
        <end position="211"/>
    </location>
</feature>
<comment type="similarity">
    <text evidence="3 6">Belongs to the UTP11 family.</text>
</comment>
<proteinExistence type="inferred from homology"/>
<dbReference type="EMBL" id="JANBVO010000005">
    <property type="protein sequence ID" value="KAJ9152109.1"/>
    <property type="molecule type" value="Genomic_DNA"/>
</dbReference>
<evidence type="ECO:0000256" key="5">
    <source>
        <dbReference type="ARBA" id="ARBA00023242"/>
    </source>
</evidence>
<dbReference type="AlphaFoldDB" id="A0AA38S7I3"/>
<evidence type="ECO:0000313" key="8">
    <source>
        <dbReference type="EMBL" id="KAJ9152109.1"/>
    </source>
</evidence>
<reference evidence="8" key="1">
    <citation type="submission" date="2022-07" db="EMBL/GenBank/DDBJ databases">
        <title>Fungi with potential for degradation of polypropylene.</title>
        <authorList>
            <person name="Gostincar C."/>
        </authorList>
    </citation>
    <scope>NUCLEOTIDE SEQUENCE</scope>
    <source>
        <strain evidence="8">EXF-13308</strain>
    </source>
</reference>
<comment type="subcellular location">
    <subcellularLocation>
        <location evidence="2 6">Nucleus</location>
        <location evidence="2 6">Nucleolus</location>
    </subcellularLocation>
</comment>
<dbReference type="Pfam" id="PF03998">
    <property type="entry name" value="Utp11"/>
    <property type="match status" value="1"/>
</dbReference>
<feature type="compositionally biased region" description="Basic residues" evidence="7">
    <location>
        <begin position="259"/>
        <end position="270"/>
    </location>
</feature>